<dbReference type="InterPro" id="IPR001078">
    <property type="entry name" value="2-oxoacid_DH_actylTfrase"/>
</dbReference>
<dbReference type="PANTHER" id="PTHR43178:SF5">
    <property type="entry name" value="LIPOAMIDE ACYLTRANSFERASE COMPONENT OF BRANCHED-CHAIN ALPHA-KETO ACID DEHYDROGENASE COMPLEX, MITOCHONDRIAL"/>
    <property type="match status" value="1"/>
</dbReference>
<keyword evidence="6 7" id="KW-0012">Acyltransferase</keyword>
<dbReference type="OrthoDB" id="15567at2759"/>
<dbReference type="SUPFAM" id="SSF51230">
    <property type="entry name" value="Single hybrid motif"/>
    <property type="match status" value="1"/>
</dbReference>
<evidence type="ECO:0000256" key="4">
    <source>
        <dbReference type="ARBA" id="ARBA00022823"/>
    </source>
</evidence>
<dbReference type="CDD" id="cd06849">
    <property type="entry name" value="lipoyl_domain"/>
    <property type="match status" value="1"/>
</dbReference>
<dbReference type="GO" id="GO:0005739">
    <property type="term" value="C:mitochondrion"/>
    <property type="evidence" value="ECO:0007669"/>
    <property type="project" value="TreeGrafter"/>
</dbReference>
<evidence type="ECO:0000256" key="2">
    <source>
        <dbReference type="ARBA" id="ARBA00007317"/>
    </source>
</evidence>
<feature type="region of interest" description="Disordered" evidence="8">
    <location>
        <begin position="239"/>
        <end position="264"/>
    </location>
</feature>
<comment type="cofactor">
    <cofactor evidence="1 7">
        <name>(R)-lipoate</name>
        <dbReference type="ChEBI" id="CHEBI:83088"/>
    </cofactor>
</comment>
<evidence type="ECO:0000256" key="5">
    <source>
        <dbReference type="ARBA" id="ARBA00022946"/>
    </source>
</evidence>
<feature type="domain" description="Peripheral subunit-binding (PSBD)" evidence="10">
    <location>
        <begin position="199"/>
        <end position="236"/>
    </location>
</feature>
<evidence type="ECO:0000256" key="1">
    <source>
        <dbReference type="ARBA" id="ARBA00001938"/>
    </source>
</evidence>
<dbReference type="InterPro" id="IPR023213">
    <property type="entry name" value="CAT-like_dom_sf"/>
</dbReference>
<evidence type="ECO:0000256" key="3">
    <source>
        <dbReference type="ARBA" id="ARBA00022679"/>
    </source>
</evidence>
<organism evidence="11 12">
    <name type="scientific">Leucosporidium creatinivorum</name>
    <dbReference type="NCBI Taxonomy" id="106004"/>
    <lineage>
        <taxon>Eukaryota</taxon>
        <taxon>Fungi</taxon>
        <taxon>Dikarya</taxon>
        <taxon>Basidiomycota</taxon>
        <taxon>Pucciniomycotina</taxon>
        <taxon>Microbotryomycetes</taxon>
        <taxon>Leucosporidiales</taxon>
        <taxon>Leucosporidium</taxon>
    </lineage>
</organism>
<keyword evidence="5" id="KW-0809">Transit peptide</keyword>
<dbReference type="InterPro" id="IPR011053">
    <property type="entry name" value="Single_hybrid_motif"/>
</dbReference>
<dbReference type="PANTHER" id="PTHR43178">
    <property type="entry name" value="DIHYDROLIPOAMIDE ACETYLTRANSFERASE COMPONENT OF PYRUVATE DEHYDROGENASE COMPLEX"/>
    <property type="match status" value="1"/>
</dbReference>
<evidence type="ECO:0000259" key="9">
    <source>
        <dbReference type="PROSITE" id="PS50968"/>
    </source>
</evidence>
<dbReference type="InterPro" id="IPR036625">
    <property type="entry name" value="E3-bd_dom_sf"/>
</dbReference>
<proteinExistence type="inferred from homology"/>
<evidence type="ECO:0000256" key="8">
    <source>
        <dbReference type="SAM" id="MobiDB-lite"/>
    </source>
</evidence>
<dbReference type="InterPro" id="IPR050743">
    <property type="entry name" value="2-oxoacid_DH_E2_comp"/>
</dbReference>
<dbReference type="InterPro" id="IPR000089">
    <property type="entry name" value="Biotin_lipoyl"/>
</dbReference>
<evidence type="ECO:0000256" key="6">
    <source>
        <dbReference type="ARBA" id="ARBA00023315"/>
    </source>
</evidence>
<feature type="region of interest" description="Disordered" evidence="8">
    <location>
        <begin position="144"/>
        <end position="205"/>
    </location>
</feature>
<dbReference type="Gene3D" id="4.10.320.10">
    <property type="entry name" value="E3-binding domain"/>
    <property type="match status" value="1"/>
</dbReference>
<evidence type="ECO:0000313" key="12">
    <source>
        <dbReference type="Proteomes" id="UP000193467"/>
    </source>
</evidence>
<dbReference type="Gene3D" id="3.30.559.10">
    <property type="entry name" value="Chloramphenicol acetyltransferase-like domain"/>
    <property type="match status" value="1"/>
</dbReference>
<dbReference type="InterPro" id="IPR004167">
    <property type="entry name" value="PSBD"/>
</dbReference>
<feature type="compositionally biased region" description="Polar residues" evidence="8">
    <location>
        <begin position="176"/>
        <end position="187"/>
    </location>
</feature>
<dbReference type="PROSITE" id="PS00189">
    <property type="entry name" value="LIPOYL"/>
    <property type="match status" value="1"/>
</dbReference>
<comment type="similarity">
    <text evidence="2 7">Belongs to the 2-oxoacid dehydrogenase family.</text>
</comment>
<reference evidence="11 12" key="1">
    <citation type="submission" date="2016-07" db="EMBL/GenBank/DDBJ databases">
        <title>Pervasive Adenine N6-methylation of Active Genes in Fungi.</title>
        <authorList>
            <consortium name="DOE Joint Genome Institute"/>
            <person name="Mondo S.J."/>
            <person name="Dannebaum R.O."/>
            <person name="Kuo R.C."/>
            <person name="Labutti K."/>
            <person name="Haridas S."/>
            <person name="Kuo A."/>
            <person name="Salamov A."/>
            <person name="Ahrendt S.R."/>
            <person name="Lipzen A."/>
            <person name="Sullivan W."/>
            <person name="Andreopoulos W.B."/>
            <person name="Clum A."/>
            <person name="Lindquist E."/>
            <person name="Daum C."/>
            <person name="Ramamoorthy G.K."/>
            <person name="Gryganskyi A."/>
            <person name="Culley D."/>
            <person name="Magnuson J.K."/>
            <person name="James T.Y."/>
            <person name="O'Malley M.A."/>
            <person name="Stajich J.E."/>
            <person name="Spatafora J.W."/>
            <person name="Visel A."/>
            <person name="Grigoriev I.V."/>
        </authorList>
    </citation>
    <scope>NUCLEOTIDE SEQUENCE [LARGE SCALE GENOMIC DNA]</scope>
    <source>
        <strain evidence="11 12">62-1032</strain>
    </source>
</reference>
<sequence>MLPRTAARFAPAARLARRAPSIARLHSPTASTARAAVINISPALPRLSLDQREFSSSARVHGVKPFLLADIGEGITECEIVKWNVEVGQIIEEFDPVVEVMSDKATVEITSPFSGKVKSLNGAAGDVIKVGKMLCEIEMEGEGAEAEISKPVDPLPPTAPGNATAREPSDEKVTQPAPTEQPSTEQPSTERRGEKREVWATPATRRIAREQNIDLADVTGTGPQGRVTKGDVLAFVAAGSPSSQSASPPSSASSAPTPSLTSTSATITLPLSPVRKAMFRAMTSSLQIPHFAYSETLDVTPLERLRLSLNQHIPLRHRKTLKPAEEAQLARLGEWGVAEQSERMPEEKRFDRLTLLPLFIKALSLAMHEHPIFTCNLTPPSSTSTDHTLTRRSSHDISIALSSPSGGLYTPLLPSVNHSSPYTLASQIAHLQHCATTSSPPKFPAEFKGAGTITLSNVGVVGGTTTHPIVPPTGQLAIGALGRMRVEPRYVGKEKERAKEVARGLEELPFGEELKMEPRLLMDVTFSADHRVVEGVELAKLVESWKRLIEEPERIVGLGR</sequence>
<dbReference type="AlphaFoldDB" id="A0A1Y2G2Q2"/>
<dbReference type="Proteomes" id="UP000193467">
    <property type="component" value="Unassembled WGS sequence"/>
</dbReference>
<protein>
    <recommendedName>
        <fullName evidence="7">Dihydrolipoamide acetyltransferase component of pyruvate dehydrogenase complex</fullName>
        <ecNumber evidence="7">2.3.1.-</ecNumber>
    </recommendedName>
</protein>
<dbReference type="EMBL" id="MCGR01000007">
    <property type="protein sequence ID" value="ORY89174.1"/>
    <property type="molecule type" value="Genomic_DNA"/>
</dbReference>
<dbReference type="Pfam" id="PF00198">
    <property type="entry name" value="2-oxoacid_dh"/>
    <property type="match status" value="1"/>
</dbReference>
<keyword evidence="4 7" id="KW-0450">Lipoyl</keyword>
<name>A0A1Y2G2Q2_9BASI</name>
<accession>A0A1Y2G2Q2</accession>
<dbReference type="Gene3D" id="2.40.50.100">
    <property type="match status" value="1"/>
</dbReference>
<comment type="caution">
    <text evidence="11">The sequence shown here is derived from an EMBL/GenBank/DDBJ whole genome shotgun (WGS) entry which is preliminary data.</text>
</comment>
<dbReference type="STRING" id="106004.A0A1Y2G2Q2"/>
<dbReference type="EC" id="2.3.1.-" evidence="7"/>
<evidence type="ECO:0000256" key="7">
    <source>
        <dbReference type="RuleBase" id="RU003423"/>
    </source>
</evidence>
<evidence type="ECO:0000313" key="11">
    <source>
        <dbReference type="EMBL" id="ORY89174.1"/>
    </source>
</evidence>
<dbReference type="InterPro" id="IPR003016">
    <property type="entry name" value="2-oxoA_DH_lipoyl-BS"/>
</dbReference>
<keyword evidence="12" id="KW-1185">Reference proteome</keyword>
<dbReference type="GO" id="GO:0016407">
    <property type="term" value="F:acetyltransferase activity"/>
    <property type="evidence" value="ECO:0007669"/>
    <property type="project" value="TreeGrafter"/>
</dbReference>
<dbReference type="SUPFAM" id="SSF47005">
    <property type="entry name" value="Peripheral subunit-binding domain of 2-oxo acid dehydrogenase complex"/>
    <property type="match status" value="1"/>
</dbReference>
<feature type="compositionally biased region" description="Basic and acidic residues" evidence="8">
    <location>
        <begin position="188"/>
        <end position="198"/>
    </location>
</feature>
<dbReference type="SUPFAM" id="SSF52777">
    <property type="entry name" value="CoA-dependent acyltransferases"/>
    <property type="match status" value="1"/>
</dbReference>
<evidence type="ECO:0000259" key="10">
    <source>
        <dbReference type="PROSITE" id="PS51826"/>
    </source>
</evidence>
<dbReference type="PROSITE" id="PS51826">
    <property type="entry name" value="PSBD"/>
    <property type="match status" value="1"/>
</dbReference>
<dbReference type="Pfam" id="PF00364">
    <property type="entry name" value="Biotin_lipoyl"/>
    <property type="match status" value="1"/>
</dbReference>
<dbReference type="FunFam" id="4.10.320.10:FF:000002">
    <property type="entry name" value="Dihydrolipoamide acetyltransferase component of pyruvate dehydrogenase complex"/>
    <property type="match status" value="1"/>
</dbReference>
<gene>
    <name evidence="11" type="ORF">BCR35DRAFT_301014</name>
</gene>
<dbReference type="PROSITE" id="PS50968">
    <property type="entry name" value="BIOTINYL_LIPOYL"/>
    <property type="match status" value="1"/>
</dbReference>
<dbReference type="InParanoid" id="A0A1Y2G2Q2"/>
<dbReference type="GO" id="GO:0031405">
    <property type="term" value="F:lipoic acid binding"/>
    <property type="evidence" value="ECO:0007669"/>
    <property type="project" value="TreeGrafter"/>
</dbReference>
<feature type="domain" description="Lipoyl-binding" evidence="9">
    <location>
        <begin position="63"/>
        <end position="138"/>
    </location>
</feature>
<keyword evidence="3 7" id="KW-0808">Transferase</keyword>
<dbReference type="GO" id="GO:0045333">
    <property type="term" value="P:cellular respiration"/>
    <property type="evidence" value="ECO:0007669"/>
    <property type="project" value="UniProtKB-ARBA"/>
</dbReference>
<dbReference type="Pfam" id="PF02817">
    <property type="entry name" value="E3_binding"/>
    <property type="match status" value="1"/>
</dbReference>